<sequence length="261" mass="29056">MANIIRLGSLYLNDCPAEIGLAYKPGKTISIGETAPGKEIHWVVVNDMLIADRCILTEVSWDDLNAQNLVFGKEVTISGFRFTARLIQVGAEEGAPNEWDSALDAVGEDNSLWHWEDMFFWGQEAATGTASSRAYRGYTSARTFYCTSSSRRSVSLGFRPALVPLPSDTLWPSSKAMWWLSEKVMWDDARLDEKLWLSKKKAMWMLWGGQNIIFGRLEELTDYEVILSDHGGAMSDGFGSRLSDGGLVIDRASISGVQKIQ</sequence>
<keyword evidence="2" id="KW-1185">Reference proteome</keyword>
<dbReference type="RefSeq" id="WP_177695131.1">
    <property type="nucleotide sequence ID" value="NZ_JAKNJB010000033.1"/>
</dbReference>
<accession>A0ABS9MC43</accession>
<proteinExistence type="predicted"/>
<dbReference type="Proteomes" id="UP001200313">
    <property type="component" value="Unassembled WGS sequence"/>
</dbReference>
<evidence type="ECO:0000313" key="2">
    <source>
        <dbReference type="Proteomes" id="UP001200313"/>
    </source>
</evidence>
<organism evidence="1 2">
    <name type="scientific">Intestinimonas massiliensis</name>
    <name type="common">ex Afouda et al. 2020</name>
    <dbReference type="NCBI Taxonomy" id="1673721"/>
    <lineage>
        <taxon>Bacteria</taxon>
        <taxon>Bacillati</taxon>
        <taxon>Bacillota</taxon>
        <taxon>Clostridia</taxon>
        <taxon>Eubacteriales</taxon>
        <taxon>Intestinimonas</taxon>
    </lineage>
</organism>
<name>A0ABS9MC43_9FIRM</name>
<evidence type="ECO:0000313" key="1">
    <source>
        <dbReference type="EMBL" id="MCG4528384.1"/>
    </source>
</evidence>
<gene>
    <name evidence="1" type="ORF">L0P79_15110</name>
</gene>
<protein>
    <submittedName>
        <fullName evidence="1">Uncharacterized protein</fullName>
    </submittedName>
</protein>
<reference evidence="1 2" key="1">
    <citation type="submission" date="2022-01" db="EMBL/GenBank/DDBJ databases">
        <title>Collection of gut derived symbiotic bacterial strains cultured from healthy donors.</title>
        <authorList>
            <person name="Lin H."/>
            <person name="Kohout C."/>
            <person name="Waligurski E."/>
            <person name="Pamer E.G."/>
        </authorList>
    </citation>
    <scope>NUCLEOTIDE SEQUENCE [LARGE SCALE GENOMIC DNA]</scope>
    <source>
        <strain evidence="1 2">DFI.3.7</strain>
    </source>
</reference>
<dbReference type="EMBL" id="JAKNJB010000033">
    <property type="protein sequence ID" value="MCG4528384.1"/>
    <property type="molecule type" value="Genomic_DNA"/>
</dbReference>
<comment type="caution">
    <text evidence="1">The sequence shown here is derived from an EMBL/GenBank/DDBJ whole genome shotgun (WGS) entry which is preliminary data.</text>
</comment>